<gene>
    <name evidence="3" type="ORF">SAMN06269117_11923</name>
</gene>
<dbReference type="PANTHER" id="PTHR33777">
    <property type="entry name" value="UPF0045 PROTEIN ECM15"/>
    <property type="match status" value="1"/>
</dbReference>
<dbReference type="InterPro" id="IPR002767">
    <property type="entry name" value="Thiamine_BP"/>
</dbReference>
<organism evidence="3 4">
    <name type="scientific">Balnearium lithotrophicum</name>
    <dbReference type="NCBI Taxonomy" id="223788"/>
    <lineage>
        <taxon>Bacteria</taxon>
        <taxon>Pseudomonadati</taxon>
        <taxon>Aquificota</taxon>
        <taxon>Aquificia</taxon>
        <taxon>Desulfurobacteriales</taxon>
        <taxon>Desulfurobacteriaceae</taxon>
        <taxon>Balnearium</taxon>
    </lineage>
</organism>
<keyword evidence="4" id="KW-1185">Reference proteome</keyword>
<dbReference type="SUPFAM" id="SSF89957">
    <property type="entry name" value="MTH1187/YkoF-like"/>
    <property type="match status" value="1"/>
</dbReference>
<dbReference type="RefSeq" id="WP_142935919.1">
    <property type="nucleotide sequence ID" value="NZ_FXTM01000019.1"/>
</dbReference>
<dbReference type="PANTHER" id="PTHR33777:SF1">
    <property type="entry name" value="UPF0045 PROTEIN ECM15"/>
    <property type="match status" value="1"/>
</dbReference>
<accession>A0A521DB75</accession>
<feature type="domain" description="Thiamine-binding protein" evidence="2">
    <location>
        <begin position="5"/>
        <end position="95"/>
    </location>
</feature>
<dbReference type="InterPro" id="IPR051614">
    <property type="entry name" value="UPF0045_domain"/>
</dbReference>
<evidence type="ECO:0000259" key="2">
    <source>
        <dbReference type="Pfam" id="PF01910"/>
    </source>
</evidence>
<dbReference type="EMBL" id="FXTM01000019">
    <property type="protein sequence ID" value="SMO68966.1"/>
    <property type="molecule type" value="Genomic_DNA"/>
</dbReference>
<proteinExistence type="inferred from homology"/>
<sequence>MSVLVEFAMFPTDKGESVSSYVSRIIKMIDESGIPYRLTPMGTVFETETMDEALSIIKKAYELLEPDCNRVYSVVKFDIRKGRSNRLEQKIRSVERKLGKEVKK</sequence>
<dbReference type="AlphaFoldDB" id="A0A521DB75"/>
<evidence type="ECO:0000313" key="4">
    <source>
        <dbReference type="Proteomes" id="UP000317315"/>
    </source>
</evidence>
<dbReference type="Proteomes" id="UP000317315">
    <property type="component" value="Unassembled WGS sequence"/>
</dbReference>
<dbReference type="Pfam" id="PF01910">
    <property type="entry name" value="Thiamine_BP"/>
    <property type="match status" value="1"/>
</dbReference>
<dbReference type="NCBIfam" id="TIGR00106">
    <property type="entry name" value="MTH1187 family thiamine-binding protein"/>
    <property type="match status" value="1"/>
</dbReference>
<reference evidence="3 4" key="1">
    <citation type="submission" date="2017-05" db="EMBL/GenBank/DDBJ databases">
        <authorList>
            <person name="Varghese N."/>
            <person name="Submissions S."/>
        </authorList>
    </citation>
    <scope>NUCLEOTIDE SEQUENCE [LARGE SCALE GENOMIC DNA]</scope>
    <source>
        <strain evidence="3 4">DSM 16304</strain>
    </source>
</reference>
<comment type="similarity">
    <text evidence="1">Belongs to the UPF0045 family.</text>
</comment>
<protein>
    <submittedName>
        <fullName evidence="3">Uncharacterized protein, MTH1187 family</fullName>
    </submittedName>
</protein>
<dbReference type="GO" id="GO:0005829">
    <property type="term" value="C:cytosol"/>
    <property type="evidence" value="ECO:0007669"/>
    <property type="project" value="TreeGrafter"/>
</dbReference>
<evidence type="ECO:0000313" key="3">
    <source>
        <dbReference type="EMBL" id="SMO68966.1"/>
    </source>
</evidence>
<dbReference type="OrthoDB" id="5886358at2"/>
<dbReference type="Gene3D" id="3.30.70.930">
    <property type="match status" value="1"/>
</dbReference>
<name>A0A521DB75_9BACT</name>
<evidence type="ECO:0000256" key="1">
    <source>
        <dbReference type="ARBA" id="ARBA00010272"/>
    </source>
</evidence>
<dbReference type="InterPro" id="IPR029756">
    <property type="entry name" value="MTH1187/YkoF-like"/>
</dbReference>